<gene>
    <name evidence="2" type="ORF">AMS69_17585</name>
    <name evidence="3" type="ORF">GOC83_03480</name>
</gene>
<proteinExistence type="predicted"/>
<dbReference type="EMBL" id="LIUF01000007">
    <property type="protein sequence ID" value="KOX91674.1"/>
    <property type="molecule type" value="Genomic_DNA"/>
</dbReference>
<evidence type="ECO:0000313" key="2">
    <source>
        <dbReference type="EMBL" id="KOX91674.1"/>
    </source>
</evidence>
<dbReference type="Proteomes" id="UP000037729">
    <property type="component" value="Unassembled WGS sequence"/>
</dbReference>
<accession>A0A0N0BMZ1</accession>
<dbReference type="AlphaFoldDB" id="A0A0N0BMZ1"/>
<name>A0A0N0BMZ1_9EURY</name>
<dbReference type="EMBL" id="WOWB01000001">
    <property type="protein sequence ID" value="NLV05201.1"/>
    <property type="molecule type" value="Genomic_DNA"/>
</dbReference>
<dbReference type="Proteomes" id="UP000610611">
    <property type="component" value="Unassembled WGS sequence"/>
</dbReference>
<dbReference type="OrthoDB" id="227531at2157"/>
<evidence type="ECO:0000313" key="4">
    <source>
        <dbReference type="Proteomes" id="UP000037729"/>
    </source>
</evidence>
<evidence type="ECO:0000256" key="1">
    <source>
        <dbReference type="SAM" id="Coils"/>
    </source>
</evidence>
<evidence type="ECO:0000313" key="3">
    <source>
        <dbReference type="EMBL" id="NLV05201.1"/>
    </source>
</evidence>
<reference evidence="2 4" key="1">
    <citation type="submission" date="2015-08" db="EMBL/GenBank/DDBJ databases">
        <title>Genomes of Isolates from Cabo Rojo, PR.</title>
        <authorList>
            <person name="Sanchez-Nieves R.L."/>
            <person name="Montalvo-Rodriguez R."/>
        </authorList>
    </citation>
    <scope>NUCLEOTIDE SEQUENCE [LARGE SCALE GENOMIC DNA]</scope>
    <source>
        <strain evidence="2 4">SL3</strain>
    </source>
</reference>
<reference evidence="3" key="2">
    <citation type="submission" date="2019-12" db="EMBL/GenBank/DDBJ databases">
        <title>The whole-genome sequencing of Haloarcula japonica strain pws8.</title>
        <authorList>
            <person name="Verma D.K."/>
            <person name="Gopal K."/>
            <person name="Prasad E.S."/>
        </authorList>
    </citation>
    <scope>NUCLEOTIDE SEQUENCE</scope>
    <source>
        <strain evidence="3">Pws8</strain>
    </source>
</reference>
<comment type="caution">
    <text evidence="2">The sequence shown here is derived from an EMBL/GenBank/DDBJ whole genome shotgun (WGS) entry which is preliminary data.</text>
</comment>
<keyword evidence="1" id="KW-0175">Coiled coil</keyword>
<protein>
    <submittedName>
        <fullName evidence="2">Uncharacterized protein</fullName>
    </submittedName>
</protein>
<organism evidence="2 4">
    <name type="scientific">Haloarcula rubripromontorii</name>
    <dbReference type="NCBI Taxonomy" id="1705562"/>
    <lineage>
        <taxon>Archaea</taxon>
        <taxon>Methanobacteriati</taxon>
        <taxon>Methanobacteriota</taxon>
        <taxon>Stenosarchaea group</taxon>
        <taxon>Halobacteria</taxon>
        <taxon>Halobacteriales</taxon>
        <taxon>Haloarculaceae</taxon>
        <taxon>Haloarcula</taxon>
    </lineage>
</organism>
<feature type="coiled-coil region" evidence="1">
    <location>
        <begin position="178"/>
        <end position="212"/>
    </location>
</feature>
<dbReference type="RefSeq" id="WP_004516061.1">
    <property type="nucleotide sequence ID" value="NZ_JAWJXX010000021.1"/>
</dbReference>
<dbReference type="PATRIC" id="fig|1705562.3.peg.844"/>
<keyword evidence="4" id="KW-1185">Reference proteome</keyword>
<sequence length="217" mass="24442">MEDVDGEEMPGAIVEAFLEREEGVRALLEELEKLTIEGRHEEVRDRVRNLADSDESVFYTVAFSLTNSRQFFGDVEAQLDVTAADRLRDLADTFPALAEPFNIVRTERADDRLNPVTDTSYAVSYHRGVESPMVTYSPLSGEQELYESRGTPSEVLRVASDLTGATTDALDVAMDNDYSVNTEELSALIDRREELETELSKLRDQLDELRRTPVSDE</sequence>